<evidence type="ECO:0000259" key="2">
    <source>
        <dbReference type="Pfam" id="PF14021"/>
    </source>
</evidence>
<reference evidence="4 5" key="1">
    <citation type="journal article" date="2010" name="Stand. Genomic Sci.">
        <title>Complete genome sequence of Segniliparus rotundus type strain (CDC 1076).</title>
        <authorList>
            <person name="Sikorski J."/>
            <person name="Lapidus A."/>
            <person name="Copeland A."/>
            <person name="Misra M."/>
            <person name="Glavina Del Rio T."/>
            <person name="Nolan M."/>
            <person name="Lucas S."/>
            <person name="Chen F."/>
            <person name="Tice H."/>
            <person name="Cheng J.F."/>
            <person name="Jando M."/>
            <person name="Schneider S."/>
            <person name="Bruce D."/>
            <person name="Goodwin L."/>
            <person name="Pitluck S."/>
            <person name="Liolios K."/>
            <person name="Mikhailova N."/>
            <person name="Pati A."/>
            <person name="Ivanova N."/>
            <person name="Mavromatis K."/>
            <person name="Chen A."/>
            <person name="Palaniappan K."/>
            <person name="Chertkov O."/>
            <person name="Land M."/>
            <person name="Hauser L."/>
            <person name="Chang Y.J."/>
            <person name="Jeffries C.D."/>
            <person name="Brettin T."/>
            <person name="Detter J.C."/>
            <person name="Han C."/>
            <person name="Rohde M."/>
            <person name="Goker M."/>
            <person name="Bristow J."/>
            <person name="Eisen J.A."/>
            <person name="Markowitz V."/>
            <person name="Hugenholtz P."/>
            <person name="Kyrpides N.C."/>
            <person name="Klenk H.P."/>
        </authorList>
    </citation>
    <scope>NUCLEOTIDE SEQUENCE [LARGE SCALE GENOMIC DNA]</scope>
    <source>
        <strain evidence="5">ATCC BAA-972 / CDC 1076 / CIP 108378 / DSM 44985 / JCM 13578</strain>
    </source>
</reference>
<sequence>MAVTPPHKPGGTPGNGSVGVDPGGVSLDVVPDDLLSAGQVFSRVEAAMSSAASVLAQALPGSGGMAGSDSGAQKWADKYDPVATDPQHGPLAATTDLRNGAAMMRDLLAYSAANHHNADNPGAPVPAPGTTPQHTAPSVPKAFGGGAGGEPGWWTFIAKYTEGFLWPNGDPAKLRAVAEAYRKAAGFVREAAGHIPPAVGLIEQQAAPEVPSAARWCSILQDRMGDVAAQLDVLATACGNYAYQIEEAHKQIEEAAKDLAWQSAAIEVVGGVAAFFTAGISELIAQGGEASRLVAVGARIANICRSFATLAEASGAPVLSAVGGLARTAVEMKPLLDARAVLYTATAGEQAEAVEVAAARAESLTVEEFETKYGKPGAWKYPEETDPGKPYAVPGTKRDISPAEWKAELGGKNVDRYGRPNGGWLAPEGTPFEARAMPPGSGGGPLTSYKVGDGPLPPGYRIEKSEIAPWFGQPGGGVQYRIVKTVTNNEGKLVDATQNLDDLIAAKILVPAD</sequence>
<evidence type="ECO:0000313" key="4">
    <source>
        <dbReference type="EMBL" id="ADG97263.1"/>
    </source>
</evidence>
<dbReference type="STRING" id="640132.Srot_0784"/>
<feature type="region of interest" description="Disordered" evidence="1">
    <location>
        <begin position="114"/>
        <end position="135"/>
    </location>
</feature>
<dbReference type="Pfam" id="PF14021">
    <property type="entry name" value="TNT"/>
    <property type="match status" value="1"/>
</dbReference>
<dbReference type="InterPro" id="IPR057746">
    <property type="entry name" value="CpnT-like_N"/>
</dbReference>
<proteinExistence type="predicted"/>
<dbReference type="InterPro" id="IPR025331">
    <property type="entry name" value="TNT"/>
</dbReference>
<organism evidence="4 5">
    <name type="scientific">Segniliparus rotundus (strain ATCC BAA-972 / CDC 1076 / CIP 108378 / DSM 44985 / JCM 13578)</name>
    <dbReference type="NCBI Taxonomy" id="640132"/>
    <lineage>
        <taxon>Bacteria</taxon>
        <taxon>Bacillati</taxon>
        <taxon>Actinomycetota</taxon>
        <taxon>Actinomycetes</taxon>
        <taxon>Mycobacteriales</taxon>
        <taxon>Segniliparaceae</taxon>
        <taxon>Segniliparus</taxon>
    </lineage>
</organism>
<dbReference type="EMBL" id="CP001958">
    <property type="protein sequence ID" value="ADG97263.1"/>
    <property type="molecule type" value="Genomic_DNA"/>
</dbReference>
<feature type="domain" description="TNT" evidence="2">
    <location>
        <begin position="411"/>
        <end position="487"/>
    </location>
</feature>
<dbReference type="AlphaFoldDB" id="D6ZDJ9"/>
<dbReference type="HOGENOM" id="CLU_530901_0_0_11"/>
<accession>D6ZDJ9</accession>
<feature type="domain" description="Outer membrane channel protein CpnT-like N-terminal" evidence="3">
    <location>
        <begin position="153"/>
        <end position="285"/>
    </location>
</feature>
<evidence type="ECO:0000256" key="1">
    <source>
        <dbReference type="SAM" id="MobiDB-lite"/>
    </source>
</evidence>
<dbReference type="Pfam" id="PF25547">
    <property type="entry name" value="WXG100_2"/>
    <property type="match status" value="1"/>
</dbReference>
<gene>
    <name evidence="4" type="ordered locus">Srot_0784</name>
</gene>
<dbReference type="GO" id="GO:0050135">
    <property type="term" value="F:NADP+ nucleosidase activity"/>
    <property type="evidence" value="ECO:0007669"/>
    <property type="project" value="InterPro"/>
</dbReference>
<dbReference type="eggNOG" id="ENOG5033E5E">
    <property type="taxonomic scope" value="Bacteria"/>
</dbReference>
<evidence type="ECO:0000313" key="5">
    <source>
        <dbReference type="Proteomes" id="UP000002247"/>
    </source>
</evidence>
<feature type="region of interest" description="Disordered" evidence="1">
    <location>
        <begin position="1"/>
        <end position="25"/>
    </location>
</feature>
<evidence type="ECO:0000259" key="3">
    <source>
        <dbReference type="Pfam" id="PF25547"/>
    </source>
</evidence>
<evidence type="ECO:0008006" key="6">
    <source>
        <dbReference type="Google" id="ProtNLM"/>
    </source>
</evidence>
<name>D6ZDJ9_SEGRD</name>
<dbReference type="Proteomes" id="UP000002247">
    <property type="component" value="Chromosome"/>
</dbReference>
<protein>
    <recommendedName>
        <fullName evidence="6">NAD(+)--arginine ADP-ribosyltransferase</fullName>
    </recommendedName>
</protein>
<dbReference type="KEGG" id="srt:Srot_0784"/>
<keyword evidence="5" id="KW-1185">Reference proteome</keyword>